<dbReference type="SUPFAM" id="SSF52540">
    <property type="entry name" value="P-loop containing nucleoside triphosphate hydrolases"/>
    <property type="match status" value="1"/>
</dbReference>
<feature type="domain" description="ArsA/GET3 Anion-transporting ATPase-like" evidence="2">
    <location>
        <begin position="47"/>
        <end position="285"/>
    </location>
</feature>
<evidence type="ECO:0000259" key="2">
    <source>
        <dbReference type="Pfam" id="PF02374"/>
    </source>
</evidence>
<evidence type="ECO:0000256" key="1">
    <source>
        <dbReference type="ARBA" id="ARBA00011040"/>
    </source>
</evidence>
<dbReference type="PANTHER" id="PTHR43868">
    <property type="entry name" value="OS02G0711200 PROTEIN"/>
    <property type="match status" value="1"/>
</dbReference>
<dbReference type="CDD" id="cd02035">
    <property type="entry name" value="ArsA"/>
    <property type="match status" value="1"/>
</dbReference>
<dbReference type="Pfam" id="PF17886">
    <property type="entry name" value="ArsA_HSP20"/>
    <property type="match status" value="1"/>
</dbReference>
<dbReference type="InterPro" id="IPR027417">
    <property type="entry name" value="P-loop_NTPase"/>
</dbReference>
<sequence>MASSCLASPLLLTNPISHFRRRPFAVAALAEDGSGISISANSSQQSTKLVTFLGKGGSGKTTSAVFAAQHYAMTGLSTCLVIHTQDPTADYLLNCKIGTSPVICNNNLSAVRLETTKMLLEPLNRVKQADAHLNMTQGVLEGIVGEELGVLPGMDSIFSALGLERLVGFLNNVDQRNLRKDKFDIIIYDGISTEETLRMIGASSKARLYLKYLRNLAEKTDLGRVAGPSLMRLVDEAMSISGSRSFLNGKMSAETWDTLEQMLERGSSAFSEPHKFGCFLVMDPNSPISVNSALRYWGCAIQAGAQVSGAFGIASPHLNVESVERVKENFLPLPFAFIPQSQVGFPLDWNEIMLNTVGKDAKNLLSLPASNSNNLSSVKFDPAKKSVTLFMPGFDKSEIKLYQYRGGSELLVEAGDQRRVIPLPSEIQGKVGGAKFMNRSLLITMR</sequence>
<evidence type="ECO:0008006" key="5">
    <source>
        <dbReference type="Google" id="ProtNLM"/>
    </source>
</evidence>
<dbReference type="AlphaFoldDB" id="A0A2N9J5C2"/>
<gene>
    <name evidence="4" type="ORF">FSB_LOCUS60539</name>
</gene>
<comment type="similarity">
    <text evidence="1">Belongs to the arsA ATPase family.</text>
</comment>
<name>A0A2N9J5C2_FAGSY</name>
<evidence type="ECO:0000259" key="3">
    <source>
        <dbReference type="Pfam" id="PF17886"/>
    </source>
</evidence>
<dbReference type="InterPro" id="IPR008978">
    <property type="entry name" value="HSP20-like_chaperone"/>
</dbReference>
<dbReference type="Gene3D" id="2.60.40.790">
    <property type="match status" value="1"/>
</dbReference>
<reference evidence="4" key="1">
    <citation type="submission" date="2018-02" db="EMBL/GenBank/DDBJ databases">
        <authorList>
            <person name="Cohen D.B."/>
            <person name="Kent A.D."/>
        </authorList>
    </citation>
    <scope>NUCLEOTIDE SEQUENCE</scope>
</reference>
<feature type="domain" description="ArsA HSP20-like" evidence="3">
    <location>
        <begin position="385"/>
        <end position="445"/>
    </location>
</feature>
<organism evidence="4">
    <name type="scientific">Fagus sylvatica</name>
    <name type="common">Beechnut</name>
    <dbReference type="NCBI Taxonomy" id="28930"/>
    <lineage>
        <taxon>Eukaryota</taxon>
        <taxon>Viridiplantae</taxon>
        <taxon>Streptophyta</taxon>
        <taxon>Embryophyta</taxon>
        <taxon>Tracheophyta</taxon>
        <taxon>Spermatophyta</taxon>
        <taxon>Magnoliopsida</taxon>
        <taxon>eudicotyledons</taxon>
        <taxon>Gunneridae</taxon>
        <taxon>Pentapetalae</taxon>
        <taxon>rosids</taxon>
        <taxon>fabids</taxon>
        <taxon>Fagales</taxon>
        <taxon>Fagaceae</taxon>
        <taxon>Fagus</taxon>
    </lineage>
</organism>
<proteinExistence type="inferred from homology"/>
<evidence type="ECO:0000313" key="4">
    <source>
        <dbReference type="EMBL" id="SPD32657.1"/>
    </source>
</evidence>
<dbReference type="InterPro" id="IPR025723">
    <property type="entry name" value="ArsA/GET3_ATPase-like"/>
</dbReference>
<dbReference type="InterPro" id="IPR040612">
    <property type="entry name" value="ArsA_HSP20-like"/>
</dbReference>
<dbReference type="PANTHER" id="PTHR43868:SF1">
    <property type="entry name" value="P-LOOP CONTAINING NUCLEOSIDE TRIPHOSPHATE HYDROLASES SUPERFAMILY PROTEIN"/>
    <property type="match status" value="1"/>
</dbReference>
<dbReference type="Pfam" id="PF02374">
    <property type="entry name" value="ArsA_ATPase"/>
    <property type="match status" value="1"/>
</dbReference>
<dbReference type="EMBL" id="OIVN01006415">
    <property type="protein sequence ID" value="SPD32657.1"/>
    <property type="molecule type" value="Genomic_DNA"/>
</dbReference>
<accession>A0A2N9J5C2</accession>
<dbReference type="InterPro" id="IPR053262">
    <property type="entry name" value="ArsA_ATPase-like"/>
</dbReference>
<protein>
    <recommendedName>
        <fullName evidence="5">Anion-transporting ATPase-like domain-containing protein</fullName>
    </recommendedName>
</protein>
<dbReference type="Gene3D" id="3.40.50.300">
    <property type="entry name" value="P-loop containing nucleotide triphosphate hydrolases"/>
    <property type="match status" value="1"/>
</dbReference>